<reference evidence="3" key="1">
    <citation type="submission" date="2017-11" db="EMBL/GenBank/DDBJ databases">
        <authorList>
            <person name="Watanabe M."/>
            <person name="Kojima H."/>
        </authorList>
    </citation>
    <scope>NUCLEOTIDE SEQUENCE [LARGE SCALE GENOMIC DNA]</scope>
    <source>
        <strain evidence="3">Tokyo 01</strain>
    </source>
</reference>
<feature type="transmembrane region" description="Helical" evidence="1">
    <location>
        <begin position="12"/>
        <end position="31"/>
    </location>
</feature>
<dbReference type="Proteomes" id="UP000288096">
    <property type="component" value="Unassembled WGS sequence"/>
</dbReference>
<dbReference type="RefSeq" id="WP_124330632.1">
    <property type="nucleotide sequence ID" value="NZ_BEXT01000001.1"/>
</dbReference>
<proteinExistence type="predicted"/>
<evidence type="ECO:0000313" key="3">
    <source>
        <dbReference type="Proteomes" id="UP000288096"/>
    </source>
</evidence>
<dbReference type="EMBL" id="BEXT01000001">
    <property type="protein sequence ID" value="GBC63577.1"/>
    <property type="molecule type" value="Genomic_DNA"/>
</dbReference>
<keyword evidence="1" id="KW-1133">Transmembrane helix</keyword>
<keyword evidence="3" id="KW-1185">Reference proteome</keyword>
<accession>A0A401G2X7</accession>
<name>A0A401G2X7_9BACT</name>
<organism evidence="2 3">
    <name type="scientific">Desulfonema ishimotonii</name>
    <dbReference type="NCBI Taxonomy" id="45657"/>
    <lineage>
        <taxon>Bacteria</taxon>
        <taxon>Pseudomonadati</taxon>
        <taxon>Thermodesulfobacteriota</taxon>
        <taxon>Desulfobacteria</taxon>
        <taxon>Desulfobacterales</taxon>
        <taxon>Desulfococcaceae</taxon>
        <taxon>Desulfonema</taxon>
    </lineage>
</organism>
<comment type="caution">
    <text evidence="2">The sequence shown here is derived from an EMBL/GenBank/DDBJ whole genome shotgun (WGS) entry which is preliminary data.</text>
</comment>
<keyword evidence="1" id="KW-0812">Transmembrane</keyword>
<sequence>MNMNCLYEKGYNILIGMVFLLVSFVFMGMGITVLPVIGFFIALPLAGLSVFFFTAPKSRECLMDD</sequence>
<feature type="transmembrane region" description="Helical" evidence="1">
    <location>
        <begin position="37"/>
        <end position="55"/>
    </location>
</feature>
<dbReference type="AlphaFoldDB" id="A0A401G2X7"/>
<reference evidence="3" key="2">
    <citation type="submission" date="2019-01" db="EMBL/GenBank/DDBJ databases">
        <title>Genome sequence of Desulfonema ishimotonii strain Tokyo 01.</title>
        <authorList>
            <person name="Fukui M."/>
        </authorList>
    </citation>
    <scope>NUCLEOTIDE SEQUENCE [LARGE SCALE GENOMIC DNA]</scope>
    <source>
        <strain evidence="3">Tokyo 01</strain>
    </source>
</reference>
<evidence type="ECO:0000256" key="1">
    <source>
        <dbReference type="SAM" id="Phobius"/>
    </source>
</evidence>
<gene>
    <name evidence="2" type="ORF">DENIS_4575</name>
</gene>
<protein>
    <submittedName>
        <fullName evidence="2">Uncharacterized protein</fullName>
    </submittedName>
</protein>
<evidence type="ECO:0000313" key="2">
    <source>
        <dbReference type="EMBL" id="GBC63577.1"/>
    </source>
</evidence>
<keyword evidence="1" id="KW-0472">Membrane</keyword>